<dbReference type="AlphaFoldDB" id="A0A7W6MAM5"/>
<gene>
    <name evidence="1" type="ORF">GGR93_003129</name>
</gene>
<sequence>MRIDCPICGLRDRREFYYQGAASMLARPAPGTGVDVWDDYLHLRDNPAGALEELWHHDAGCGSWLVVTRDTRTHEISKVALAADTKQAMGALS</sequence>
<comment type="caution">
    <text evidence="1">The sequence shown here is derived from an EMBL/GenBank/DDBJ whole genome shotgun (WGS) entry which is preliminary data.</text>
</comment>
<dbReference type="InterPro" id="IPR006279">
    <property type="entry name" value="SoxD"/>
</dbReference>
<accession>A0A7W6MAM5</accession>
<evidence type="ECO:0000313" key="1">
    <source>
        <dbReference type="EMBL" id="MBB4175336.1"/>
    </source>
</evidence>
<evidence type="ECO:0000313" key="2">
    <source>
        <dbReference type="Proteomes" id="UP000565745"/>
    </source>
</evidence>
<keyword evidence="2" id="KW-1185">Reference proteome</keyword>
<dbReference type="EC" id="1.5.3.1" evidence="1"/>
<dbReference type="InterPro" id="IPR038561">
    <property type="entry name" value="SoxD_sf"/>
</dbReference>
<keyword evidence="1" id="KW-0560">Oxidoreductase</keyword>
<dbReference type="OrthoDB" id="5420070at2"/>
<dbReference type="GO" id="GO:0046653">
    <property type="term" value="P:tetrahydrofolate metabolic process"/>
    <property type="evidence" value="ECO:0007669"/>
    <property type="project" value="InterPro"/>
</dbReference>
<proteinExistence type="predicted"/>
<organism evidence="1 2">
    <name type="scientific">Sulfitobacter noctilucicola</name>
    <dbReference type="NCBI Taxonomy" id="1342301"/>
    <lineage>
        <taxon>Bacteria</taxon>
        <taxon>Pseudomonadati</taxon>
        <taxon>Pseudomonadota</taxon>
        <taxon>Alphaproteobacteria</taxon>
        <taxon>Rhodobacterales</taxon>
        <taxon>Roseobacteraceae</taxon>
        <taxon>Sulfitobacter</taxon>
    </lineage>
</organism>
<protein>
    <submittedName>
        <fullName evidence="1">Sarcosine oxidase subunit delta</fullName>
        <ecNumber evidence="1">1.5.3.1</ecNumber>
    </submittedName>
</protein>
<dbReference type="RefSeq" id="WP_025056366.1">
    <property type="nucleotide sequence ID" value="NZ_JACIFU010000004.1"/>
</dbReference>
<reference evidence="1 2" key="1">
    <citation type="submission" date="2020-08" db="EMBL/GenBank/DDBJ databases">
        <title>Genomic Encyclopedia of Type Strains, Phase IV (KMG-IV): sequencing the most valuable type-strain genomes for metagenomic binning, comparative biology and taxonomic classification.</title>
        <authorList>
            <person name="Goeker M."/>
        </authorList>
    </citation>
    <scope>NUCLEOTIDE SEQUENCE [LARGE SCALE GENOMIC DNA]</scope>
    <source>
        <strain evidence="1 2">DSM 101015</strain>
    </source>
</reference>
<dbReference type="GO" id="GO:0008115">
    <property type="term" value="F:sarcosine oxidase activity"/>
    <property type="evidence" value="ECO:0007669"/>
    <property type="project" value="UniProtKB-EC"/>
</dbReference>
<dbReference type="Gene3D" id="3.30.2270.10">
    <property type="entry name" value="Folate-binding superfamily"/>
    <property type="match status" value="1"/>
</dbReference>
<dbReference type="EMBL" id="JACIFU010000004">
    <property type="protein sequence ID" value="MBB4175336.1"/>
    <property type="molecule type" value="Genomic_DNA"/>
</dbReference>
<dbReference type="Pfam" id="PF04267">
    <property type="entry name" value="SoxD"/>
    <property type="match status" value="1"/>
</dbReference>
<name>A0A7W6MAM5_9RHOB</name>
<dbReference type="Proteomes" id="UP000565745">
    <property type="component" value="Unassembled WGS sequence"/>
</dbReference>